<evidence type="ECO:0000259" key="2">
    <source>
        <dbReference type="Pfam" id="PF14372"/>
    </source>
</evidence>
<dbReference type="Pfam" id="PF05699">
    <property type="entry name" value="Dimer_Tnp_hAT"/>
    <property type="match status" value="1"/>
</dbReference>
<feature type="domain" description="hAT-like transposase RNase-H fold" evidence="2">
    <location>
        <begin position="53"/>
        <end position="99"/>
    </location>
</feature>
<dbReference type="InterPro" id="IPR025525">
    <property type="entry name" value="hAT-like_transposase_RNase-H"/>
</dbReference>
<dbReference type="GO" id="GO:0046983">
    <property type="term" value="F:protein dimerization activity"/>
    <property type="evidence" value="ECO:0007669"/>
    <property type="project" value="InterPro"/>
</dbReference>
<feature type="domain" description="HAT C-terminal dimerisation" evidence="1">
    <location>
        <begin position="134"/>
        <end position="216"/>
    </location>
</feature>
<evidence type="ECO:0000259" key="1">
    <source>
        <dbReference type="Pfam" id="PF05699"/>
    </source>
</evidence>
<dbReference type="InterPro" id="IPR012337">
    <property type="entry name" value="RNaseH-like_sf"/>
</dbReference>
<gene>
    <name evidence="3" type="ORF">U9M48_011797</name>
</gene>
<reference evidence="3 4" key="1">
    <citation type="submission" date="2024-02" db="EMBL/GenBank/DDBJ databases">
        <title>High-quality chromosome-scale genome assembly of Pensacola bahiagrass (Paspalum notatum Flugge var. saurae).</title>
        <authorList>
            <person name="Vega J.M."/>
            <person name="Podio M."/>
            <person name="Orjuela J."/>
            <person name="Siena L.A."/>
            <person name="Pessino S.C."/>
            <person name="Combes M.C."/>
            <person name="Mariac C."/>
            <person name="Albertini E."/>
            <person name="Pupilli F."/>
            <person name="Ortiz J.P.A."/>
            <person name="Leblanc O."/>
        </authorList>
    </citation>
    <scope>NUCLEOTIDE SEQUENCE [LARGE SCALE GENOMIC DNA]</scope>
    <source>
        <strain evidence="3">R1</strain>
        <tissue evidence="3">Leaf</tissue>
    </source>
</reference>
<dbReference type="Proteomes" id="UP001341281">
    <property type="component" value="Chromosome 03"/>
</dbReference>
<keyword evidence="4" id="KW-1185">Reference proteome</keyword>
<evidence type="ECO:0000313" key="4">
    <source>
        <dbReference type="Proteomes" id="UP001341281"/>
    </source>
</evidence>
<evidence type="ECO:0008006" key="5">
    <source>
        <dbReference type="Google" id="ProtNLM"/>
    </source>
</evidence>
<protein>
    <recommendedName>
        <fullName evidence="5">HAT C-terminal dimerisation domain-containing protein</fullName>
    </recommendedName>
</protein>
<dbReference type="GO" id="GO:0003677">
    <property type="term" value="F:DNA binding"/>
    <property type="evidence" value="ECO:0007669"/>
    <property type="project" value="InterPro"/>
</dbReference>
<accession>A0AAQ3SW91</accession>
<evidence type="ECO:0000313" key="3">
    <source>
        <dbReference type="EMBL" id="WVZ61995.1"/>
    </source>
</evidence>
<organism evidence="3 4">
    <name type="scientific">Paspalum notatum var. saurae</name>
    <dbReference type="NCBI Taxonomy" id="547442"/>
    <lineage>
        <taxon>Eukaryota</taxon>
        <taxon>Viridiplantae</taxon>
        <taxon>Streptophyta</taxon>
        <taxon>Embryophyta</taxon>
        <taxon>Tracheophyta</taxon>
        <taxon>Spermatophyta</taxon>
        <taxon>Magnoliopsida</taxon>
        <taxon>Liliopsida</taxon>
        <taxon>Poales</taxon>
        <taxon>Poaceae</taxon>
        <taxon>PACMAD clade</taxon>
        <taxon>Panicoideae</taxon>
        <taxon>Andropogonodae</taxon>
        <taxon>Paspaleae</taxon>
        <taxon>Paspalinae</taxon>
        <taxon>Paspalum</taxon>
    </lineage>
</organism>
<name>A0AAQ3SW91_PASNO</name>
<dbReference type="InterPro" id="IPR008906">
    <property type="entry name" value="HATC_C_dom"/>
</dbReference>
<dbReference type="Pfam" id="PF14372">
    <property type="entry name" value="hAT-like_RNase-H"/>
    <property type="match status" value="1"/>
</dbReference>
<dbReference type="EMBL" id="CP144747">
    <property type="protein sequence ID" value="WVZ61995.1"/>
    <property type="molecule type" value="Genomic_DNA"/>
</dbReference>
<proteinExistence type="predicted"/>
<dbReference type="AlphaFoldDB" id="A0AAQ3SW91"/>
<dbReference type="PANTHER" id="PTHR23272">
    <property type="entry name" value="BED FINGER-RELATED"/>
    <property type="match status" value="1"/>
</dbReference>
<sequence>MMLDTAKKFRQVFNSLEIQDPNYTFNPSHEEWDNAATVCRLLKVFYEATNVISGTKYPTANLYLHEMLKVKLTLDQQAFEEESEMHSMLKYMKKKFDKSQGVDIEMGTTDNDPLATWDRHVTVRAQSGGEASLELESYLSKVPIRRSDRFNILTWWQMNSSEYPTLSRMARDMLAVPASTVASESAFSTGSRVLSDFRSRMTPETVEALVCLQDWIRASGNTQRSMDSVHDITVEGEEEP</sequence>
<dbReference type="SUPFAM" id="SSF53098">
    <property type="entry name" value="Ribonuclease H-like"/>
    <property type="match status" value="1"/>
</dbReference>
<dbReference type="PANTHER" id="PTHR23272:SF193">
    <property type="entry name" value="OS07G0624100 PROTEIN"/>
    <property type="match status" value="1"/>
</dbReference>